<dbReference type="EMBL" id="JAYLLN010000004">
    <property type="protein sequence ID" value="MEI5983904.1"/>
    <property type="molecule type" value="Genomic_DNA"/>
</dbReference>
<reference evidence="1 2" key="1">
    <citation type="submission" date="2024-01" db="EMBL/GenBank/DDBJ databases">
        <title>Sphingobacterium tenebrionis sp. nov., a novel endophyte isolated from tenebrio molitor intestines.</title>
        <authorList>
            <person name="Zhang C."/>
        </authorList>
    </citation>
    <scope>NUCLEOTIDE SEQUENCE [LARGE SCALE GENOMIC DNA]</scope>
    <source>
        <strain evidence="1 2">PU5-4</strain>
    </source>
</reference>
<evidence type="ECO:0000313" key="1">
    <source>
        <dbReference type="EMBL" id="MEI5983904.1"/>
    </source>
</evidence>
<protein>
    <submittedName>
        <fullName evidence="1">Uncharacterized protein</fullName>
    </submittedName>
</protein>
<proteinExistence type="predicted"/>
<sequence length="706" mass="82246">MRSPVYLLTSIWMFLLLGIVQASPYGEKGFHFVAEDSISMDIPKDLIPYIQSISYFAPQGFKPEGEIRKMGKGVYYIAFEWDCANDLSLAFWEVQIRPMFMPLFHWAPHLTPTDNHIMPQHVFRSPAMINTSEDRFLAIVPDLDLLQHQDKAPWFMDMDAMKNLLSLGFSASKITDHVLYEKLGKTNFPKGKNQLAAYILISEEEEDIRNPFAKVNQFLWQKWGEKANEKNKALLKSDLDTYVQHTYNWAFKNWKDAVWQEFDLHGKRVGAPTFIVNVTQSPNYKGEINEREFRSIWNQAWFNSFRSASGLMRYALRTHNDSLKGYALKTKELALAFPQQDGFFPGLIATEMESREIAGKSYWRSKGWQHYYYGNSDRNPFGKAAKEAPFHVLDMSFTAFLMLEWYQDLEKDERLLDFARNYGEGLLKIQREDGFFPAWIDVQTHQDLQVLSKSPESAMSVTFLLKLSEITKEEKFKNAAWRALKAVDQLCLAHGQWEDFETYWSCSRFGSVDLVGRKVIRNNMYKQNTLSMYYLAQAHFQAYRISRDETHLRLGERVMDELLMWQAVWQPGFIHIPAVGGFGVMNADAEWNDSRQSLFAELILQYGKALKRKDYMQRGIAALRASFVLMYCPENALSKVQWEKRWPFMNERDYGFMMENYGHDGHTSAEGIGIGEFTIYDWGNGAASEAYNRILDNWGDQIFRKY</sequence>
<dbReference type="RefSeq" id="WP_134776813.1">
    <property type="nucleotide sequence ID" value="NZ_JAYLLN010000004.1"/>
</dbReference>
<dbReference type="SUPFAM" id="SSF48208">
    <property type="entry name" value="Six-hairpin glycosidases"/>
    <property type="match status" value="1"/>
</dbReference>
<dbReference type="InterPro" id="IPR008928">
    <property type="entry name" value="6-hairpin_glycosidase_sf"/>
</dbReference>
<comment type="caution">
    <text evidence="1">The sequence shown here is derived from an EMBL/GenBank/DDBJ whole genome shotgun (WGS) entry which is preliminary data.</text>
</comment>
<evidence type="ECO:0000313" key="2">
    <source>
        <dbReference type="Proteomes" id="UP001363035"/>
    </source>
</evidence>
<keyword evidence="2" id="KW-1185">Reference proteome</keyword>
<name>A0ABU8I2E7_9SPHI</name>
<organism evidence="1 2">
    <name type="scientific">Sphingobacterium tenebrionis</name>
    <dbReference type="NCBI Taxonomy" id="3111775"/>
    <lineage>
        <taxon>Bacteria</taxon>
        <taxon>Pseudomonadati</taxon>
        <taxon>Bacteroidota</taxon>
        <taxon>Sphingobacteriia</taxon>
        <taxon>Sphingobacteriales</taxon>
        <taxon>Sphingobacteriaceae</taxon>
        <taxon>Sphingobacterium</taxon>
    </lineage>
</organism>
<dbReference type="Proteomes" id="UP001363035">
    <property type="component" value="Unassembled WGS sequence"/>
</dbReference>
<gene>
    <name evidence="1" type="ORF">VJ786_03200</name>
</gene>
<accession>A0ABU8I2E7</accession>